<dbReference type="PROSITE" id="PS50943">
    <property type="entry name" value="HTH_CROC1"/>
    <property type="match status" value="1"/>
</dbReference>
<dbReference type="InterPro" id="IPR001387">
    <property type="entry name" value="Cro/C1-type_HTH"/>
</dbReference>
<organism evidence="2 3">
    <name type="scientific">Limosilactobacillus coleohominis</name>
    <dbReference type="NCBI Taxonomy" id="181675"/>
    <lineage>
        <taxon>Bacteria</taxon>
        <taxon>Bacillati</taxon>
        <taxon>Bacillota</taxon>
        <taxon>Bacilli</taxon>
        <taxon>Lactobacillales</taxon>
        <taxon>Lactobacillaceae</taxon>
        <taxon>Limosilactobacillus</taxon>
    </lineage>
</organism>
<sequence length="137" mass="16185">MFPERLRALRRGQKITLKQLATELNRHLGPNERPNTASQIGNWERGIRTPSYIEAKKLAEFFDVSLDYLTGKEDHDDYDLAKLFFSSKSLTFNHTRLSSEDRYEIFQLIDGYLTGRNHRKDTDKFYGKQEELNLHFN</sequence>
<keyword evidence="3" id="KW-1185">Reference proteome</keyword>
<proteinExistence type="predicted"/>
<dbReference type="EMBL" id="JACJKU010000004">
    <property type="protein sequence ID" value="MBM6940044.1"/>
    <property type="molecule type" value="Genomic_DNA"/>
</dbReference>
<dbReference type="SMART" id="SM00530">
    <property type="entry name" value="HTH_XRE"/>
    <property type="match status" value="1"/>
</dbReference>
<dbReference type="InterPro" id="IPR010982">
    <property type="entry name" value="Lambda_DNA-bd_dom_sf"/>
</dbReference>
<evidence type="ECO:0000313" key="2">
    <source>
        <dbReference type="EMBL" id="MBM6940044.1"/>
    </source>
</evidence>
<gene>
    <name evidence="2" type="ORF">H5975_00840</name>
</gene>
<accession>A0ABS2GY31</accession>
<dbReference type="Pfam" id="PF01381">
    <property type="entry name" value="HTH_3"/>
    <property type="match status" value="1"/>
</dbReference>
<protein>
    <submittedName>
        <fullName evidence="2">Helix-turn-helix transcriptional regulator</fullName>
    </submittedName>
</protein>
<evidence type="ECO:0000259" key="1">
    <source>
        <dbReference type="PROSITE" id="PS50943"/>
    </source>
</evidence>
<name>A0ABS2GY31_9LACO</name>
<reference evidence="2 3" key="1">
    <citation type="journal article" date="2021" name="Sci. Rep.">
        <title>The distribution of antibiotic resistance genes in chicken gut microbiota commensals.</title>
        <authorList>
            <person name="Juricova H."/>
            <person name="Matiasovicova J."/>
            <person name="Kubasova T."/>
            <person name="Cejkova D."/>
            <person name="Rychlik I."/>
        </authorList>
    </citation>
    <scope>NUCLEOTIDE SEQUENCE [LARGE SCALE GENOMIC DNA]</scope>
    <source>
        <strain evidence="2 3">An574</strain>
    </source>
</reference>
<dbReference type="RefSeq" id="WP_204784488.1">
    <property type="nucleotide sequence ID" value="NZ_CALVGD010000011.1"/>
</dbReference>
<feature type="domain" description="HTH cro/C1-type" evidence="1">
    <location>
        <begin position="6"/>
        <end position="69"/>
    </location>
</feature>
<dbReference type="CDD" id="cd00093">
    <property type="entry name" value="HTH_XRE"/>
    <property type="match status" value="1"/>
</dbReference>
<dbReference type="SUPFAM" id="SSF47413">
    <property type="entry name" value="lambda repressor-like DNA-binding domains"/>
    <property type="match status" value="1"/>
</dbReference>
<comment type="caution">
    <text evidence="2">The sequence shown here is derived from an EMBL/GenBank/DDBJ whole genome shotgun (WGS) entry which is preliminary data.</text>
</comment>
<dbReference type="Gene3D" id="1.10.260.40">
    <property type="entry name" value="lambda repressor-like DNA-binding domains"/>
    <property type="match status" value="1"/>
</dbReference>
<dbReference type="Proteomes" id="UP000785625">
    <property type="component" value="Unassembled WGS sequence"/>
</dbReference>
<evidence type="ECO:0000313" key="3">
    <source>
        <dbReference type="Proteomes" id="UP000785625"/>
    </source>
</evidence>